<reference evidence="1" key="1">
    <citation type="submission" date="2022-07" db="EMBL/GenBank/DDBJ databases">
        <title>Genome Sequence of Lecanicillium saksenae.</title>
        <authorList>
            <person name="Buettner E."/>
        </authorList>
    </citation>
    <scope>NUCLEOTIDE SEQUENCE</scope>
    <source>
        <strain evidence="1">VT-O1</strain>
    </source>
</reference>
<evidence type="ECO:0000313" key="2">
    <source>
        <dbReference type="Proteomes" id="UP001148737"/>
    </source>
</evidence>
<accession>A0ACC1QHW7</accession>
<proteinExistence type="predicted"/>
<gene>
    <name evidence="1" type="ORF">NLG97_g9740</name>
</gene>
<dbReference type="Proteomes" id="UP001148737">
    <property type="component" value="Unassembled WGS sequence"/>
</dbReference>
<name>A0ACC1QHW7_9HYPO</name>
<comment type="caution">
    <text evidence="1">The sequence shown here is derived from an EMBL/GenBank/DDBJ whole genome shotgun (WGS) entry which is preliminary data.</text>
</comment>
<evidence type="ECO:0000313" key="1">
    <source>
        <dbReference type="EMBL" id="KAJ3474668.1"/>
    </source>
</evidence>
<keyword evidence="2" id="KW-1185">Reference proteome</keyword>
<protein>
    <submittedName>
        <fullName evidence="1">Uncharacterized protein</fullName>
    </submittedName>
</protein>
<organism evidence="1 2">
    <name type="scientific">Lecanicillium saksenae</name>
    <dbReference type="NCBI Taxonomy" id="468837"/>
    <lineage>
        <taxon>Eukaryota</taxon>
        <taxon>Fungi</taxon>
        <taxon>Dikarya</taxon>
        <taxon>Ascomycota</taxon>
        <taxon>Pezizomycotina</taxon>
        <taxon>Sordariomycetes</taxon>
        <taxon>Hypocreomycetidae</taxon>
        <taxon>Hypocreales</taxon>
        <taxon>Cordycipitaceae</taxon>
        <taxon>Lecanicillium</taxon>
    </lineage>
</organism>
<dbReference type="EMBL" id="JANAKD010002126">
    <property type="protein sequence ID" value="KAJ3474668.1"/>
    <property type="molecule type" value="Genomic_DNA"/>
</dbReference>
<sequence length="362" mass="41059">MSWNEEPLDIAPLGPELLLAISEKLDARSLTRLKASSRMWLPICNTILFKELFIDITATDHTYETMTANVPTWPFQHARRIVFFTRDIEKHRFTSSARKAEIEALMLDIFKRATKLEHIGIDLARPLLSYSYQTPLIELPSATKWNAKSVESRGHGHRVEIVGYPWASCDKLFIGDGLDSDEILAARHEGKGELTRLGCTVSDFEYHLEIPGEGSRDFGSMFSSKKELKKQGFLRRLPSMQNLRQLSIQISGRLVYQNVHGAETWDEYITNEMQDWYTAVASDSLLSHQGLEVVFTRSDSAFPCFFAAAKRVGGSIFLKRGVLGSDYSRYRYPIGLLDDENIFPDNPVVPEGHPLGSFVHLE</sequence>